<dbReference type="STRING" id="211114.SAMN04489726_4054"/>
<evidence type="ECO:0000256" key="2">
    <source>
        <dbReference type="ARBA" id="ARBA00022801"/>
    </source>
</evidence>
<protein>
    <submittedName>
        <fullName evidence="11">Superfamily II DNA and RNA helicase</fullName>
    </submittedName>
</protein>
<comment type="similarity">
    <text evidence="5">Belongs to the DEAD box helicase family.</text>
</comment>
<dbReference type="AlphaFoldDB" id="A0A1G9X8G6"/>
<dbReference type="Proteomes" id="UP000183376">
    <property type="component" value="Chromosome I"/>
</dbReference>
<dbReference type="GO" id="GO:0003724">
    <property type="term" value="F:RNA helicase activity"/>
    <property type="evidence" value="ECO:0007669"/>
    <property type="project" value="InterPro"/>
</dbReference>
<proteinExistence type="inferred from homology"/>
<organism evidence="11 12">
    <name type="scientific">Allokutzneria albata</name>
    <name type="common">Kibdelosporangium albatum</name>
    <dbReference type="NCBI Taxonomy" id="211114"/>
    <lineage>
        <taxon>Bacteria</taxon>
        <taxon>Bacillati</taxon>
        <taxon>Actinomycetota</taxon>
        <taxon>Actinomycetes</taxon>
        <taxon>Pseudonocardiales</taxon>
        <taxon>Pseudonocardiaceae</taxon>
        <taxon>Allokutzneria</taxon>
    </lineage>
</organism>
<dbReference type="GO" id="GO:0005524">
    <property type="term" value="F:ATP binding"/>
    <property type="evidence" value="ECO:0007669"/>
    <property type="project" value="UniProtKB-KW"/>
</dbReference>
<dbReference type="InterPro" id="IPR027417">
    <property type="entry name" value="P-loop_NTPase"/>
</dbReference>
<keyword evidence="1" id="KW-0547">Nucleotide-binding</keyword>
<dbReference type="CDD" id="cd18787">
    <property type="entry name" value="SF2_C_DEAD"/>
    <property type="match status" value="1"/>
</dbReference>
<name>A0A1G9X8G6_ALLAB</name>
<dbReference type="SMART" id="SM00490">
    <property type="entry name" value="HELICc"/>
    <property type="match status" value="1"/>
</dbReference>
<evidence type="ECO:0000313" key="11">
    <source>
        <dbReference type="EMBL" id="SDM93028.1"/>
    </source>
</evidence>
<dbReference type="CDD" id="cd00268">
    <property type="entry name" value="DEADc"/>
    <property type="match status" value="1"/>
</dbReference>
<accession>A0A1G9X8G6</accession>
<feature type="compositionally biased region" description="Basic residues" evidence="7">
    <location>
        <begin position="615"/>
        <end position="625"/>
    </location>
</feature>
<dbReference type="Gene3D" id="3.40.50.300">
    <property type="entry name" value="P-loop containing nucleotide triphosphate hydrolases"/>
    <property type="match status" value="2"/>
</dbReference>
<dbReference type="GO" id="GO:0003676">
    <property type="term" value="F:nucleic acid binding"/>
    <property type="evidence" value="ECO:0007669"/>
    <property type="project" value="InterPro"/>
</dbReference>
<dbReference type="GO" id="GO:0005829">
    <property type="term" value="C:cytosol"/>
    <property type="evidence" value="ECO:0007669"/>
    <property type="project" value="TreeGrafter"/>
</dbReference>
<evidence type="ECO:0000256" key="3">
    <source>
        <dbReference type="ARBA" id="ARBA00022806"/>
    </source>
</evidence>
<evidence type="ECO:0000259" key="8">
    <source>
        <dbReference type="PROSITE" id="PS51192"/>
    </source>
</evidence>
<dbReference type="PANTHER" id="PTHR47959">
    <property type="entry name" value="ATP-DEPENDENT RNA HELICASE RHLE-RELATED"/>
    <property type="match status" value="1"/>
</dbReference>
<dbReference type="EMBL" id="LT629701">
    <property type="protein sequence ID" value="SDM93028.1"/>
    <property type="molecule type" value="Genomic_DNA"/>
</dbReference>
<feature type="region of interest" description="Disordered" evidence="7">
    <location>
        <begin position="1"/>
        <end position="42"/>
    </location>
</feature>
<dbReference type="SMART" id="SM00487">
    <property type="entry name" value="DEXDc"/>
    <property type="match status" value="1"/>
</dbReference>
<dbReference type="InterPro" id="IPR011545">
    <property type="entry name" value="DEAD/DEAH_box_helicase_dom"/>
</dbReference>
<dbReference type="Pfam" id="PF00270">
    <property type="entry name" value="DEAD"/>
    <property type="match status" value="1"/>
</dbReference>
<dbReference type="Pfam" id="PF00271">
    <property type="entry name" value="Helicase_C"/>
    <property type="match status" value="1"/>
</dbReference>
<feature type="domain" description="DEAD-box RNA helicase Q" evidence="10">
    <location>
        <begin position="47"/>
        <end position="75"/>
    </location>
</feature>
<evidence type="ECO:0000259" key="9">
    <source>
        <dbReference type="PROSITE" id="PS51194"/>
    </source>
</evidence>
<feature type="compositionally biased region" description="Basic and acidic residues" evidence="7">
    <location>
        <begin position="463"/>
        <end position="608"/>
    </location>
</feature>
<dbReference type="GO" id="GO:0016787">
    <property type="term" value="F:hydrolase activity"/>
    <property type="evidence" value="ECO:0007669"/>
    <property type="project" value="UniProtKB-KW"/>
</dbReference>
<feature type="short sequence motif" description="Q motif" evidence="6">
    <location>
        <begin position="47"/>
        <end position="75"/>
    </location>
</feature>
<dbReference type="InterPro" id="IPR044742">
    <property type="entry name" value="DEAD/DEAH_RhlB"/>
</dbReference>
<dbReference type="PANTHER" id="PTHR47959:SF13">
    <property type="entry name" value="ATP-DEPENDENT RNA HELICASE RHLE"/>
    <property type="match status" value="1"/>
</dbReference>
<reference evidence="11 12" key="1">
    <citation type="submission" date="2016-10" db="EMBL/GenBank/DDBJ databases">
        <authorList>
            <person name="de Groot N.N."/>
        </authorList>
    </citation>
    <scope>NUCLEOTIDE SEQUENCE [LARGE SCALE GENOMIC DNA]</scope>
    <source>
        <strain evidence="11 12">DSM 44149</strain>
    </source>
</reference>
<dbReference type="InterPro" id="IPR001650">
    <property type="entry name" value="Helicase_C-like"/>
</dbReference>
<dbReference type="RefSeq" id="WP_063766604.1">
    <property type="nucleotide sequence ID" value="NZ_JOEF01000013.1"/>
</dbReference>
<evidence type="ECO:0000256" key="7">
    <source>
        <dbReference type="SAM" id="MobiDB-lite"/>
    </source>
</evidence>
<evidence type="ECO:0000313" key="12">
    <source>
        <dbReference type="Proteomes" id="UP000183376"/>
    </source>
</evidence>
<gene>
    <name evidence="11" type="ORF">SAMN04489726_4054</name>
</gene>
<sequence length="625" mass="68560">MSIATPARHEHAPRKPRHRATTPAAVEAQDTPEVSEVAETPETPETKTFAELGLPEVLVERLAKRGIVDAFPIQAATLPDSLAGRDVLGRGQTGSGKTLAFGLPMLVALASGRTKPMQPRGLVLVPTRELAMQVRDSLGELAEGLGLRCNIVVGGTSFPKQVAALRRGVDLLIATPGRLSDHIRQGTCALGEVQITALDEADQMADMGFLPQVRELLDQVAPGGQRLLFSATLDGDVDQLVKRYLTDPVTHSTAPPSASVSTMDHHVLLMSNDDKLDVVAEVGAREGRTIMFVRTKHGVDRLTKKLRSVGVKAGGLHGGKTQGARTRTLGDFRDGITTCLVATNVAARGIHVDDVSLVVHVDPPLDPKDYLHRAGRTARAGQAGVVVTLALQAQRRSVQAMTTKAGVRPTITRVRPGWTELSEITGAQKPSGIELPDETVRPERRPARAGGGDRGPRGFGRRPARDGDRPRGFRRDDRGGEREFRREDRGGFRSDRSEDGNREFRRDNRGDDRGFRRENDRGERGFRRDDRGERTDRGVRGDDRGGFRRDDRGFRGGDDRPARSGFRSDDRPSGRAPRDEWRRPERTAGHRDDRGHQKWEDRGGDRAARQQRGTGGRKRFNSPTH</sequence>
<evidence type="ECO:0000256" key="5">
    <source>
        <dbReference type="ARBA" id="ARBA00038437"/>
    </source>
</evidence>
<dbReference type="eggNOG" id="COG0513">
    <property type="taxonomic scope" value="Bacteria"/>
</dbReference>
<keyword evidence="12" id="KW-1185">Reference proteome</keyword>
<dbReference type="InterPro" id="IPR014001">
    <property type="entry name" value="Helicase_ATP-bd"/>
</dbReference>
<dbReference type="PROSITE" id="PS51194">
    <property type="entry name" value="HELICASE_CTER"/>
    <property type="match status" value="1"/>
</dbReference>
<feature type="region of interest" description="Disordered" evidence="7">
    <location>
        <begin position="418"/>
        <end position="625"/>
    </location>
</feature>
<dbReference type="SUPFAM" id="SSF52540">
    <property type="entry name" value="P-loop containing nucleoside triphosphate hydrolases"/>
    <property type="match status" value="1"/>
</dbReference>
<dbReference type="InterPro" id="IPR050079">
    <property type="entry name" value="DEAD_box_RNA_helicase"/>
</dbReference>
<dbReference type="PROSITE" id="PS51195">
    <property type="entry name" value="Q_MOTIF"/>
    <property type="match status" value="1"/>
</dbReference>
<feature type="compositionally biased region" description="Basic residues" evidence="7">
    <location>
        <begin position="11"/>
        <end position="20"/>
    </location>
</feature>
<dbReference type="InterPro" id="IPR014014">
    <property type="entry name" value="RNA_helicase_DEAD_Q_motif"/>
</dbReference>
<dbReference type="PROSITE" id="PS51192">
    <property type="entry name" value="HELICASE_ATP_BIND_1"/>
    <property type="match status" value="1"/>
</dbReference>
<keyword evidence="2" id="KW-0378">Hydrolase</keyword>
<evidence type="ECO:0000256" key="1">
    <source>
        <dbReference type="ARBA" id="ARBA00022741"/>
    </source>
</evidence>
<keyword evidence="4" id="KW-0067">ATP-binding</keyword>
<feature type="domain" description="Helicase ATP-binding" evidence="8">
    <location>
        <begin position="78"/>
        <end position="251"/>
    </location>
</feature>
<evidence type="ECO:0000256" key="6">
    <source>
        <dbReference type="PROSITE-ProRule" id="PRU00552"/>
    </source>
</evidence>
<keyword evidence="3 11" id="KW-0347">Helicase</keyword>
<evidence type="ECO:0000259" key="10">
    <source>
        <dbReference type="PROSITE" id="PS51195"/>
    </source>
</evidence>
<feature type="domain" description="Helicase C-terminal" evidence="9">
    <location>
        <begin position="274"/>
        <end position="422"/>
    </location>
</feature>
<evidence type="ECO:0000256" key="4">
    <source>
        <dbReference type="ARBA" id="ARBA00022840"/>
    </source>
</evidence>